<name>A0A1G2A6S8_9BACT</name>
<dbReference type="AlphaFoldDB" id="A0A1G2A6S8"/>
<keyword evidence="4 6" id="KW-0699">rRNA-binding</keyword>
<comment type="caution">
    <text evidence="7">The sequence shown here is derived from an EMBL/GenBank/DDBJ whole genome shotgun (WGS) entry which is preliminary data.</text>
</comment>
<dbReference type="Proteomes" id="UP000178315">
    <property type="component" value="Unassembled WGS sequence"/>
</dbReference>
<dbReference type="PROSITE" id="PS00362">
    <property type="entry name" value="RIBOSOMAL_S15"/>
    <property type="match status" value="1"/>
</dbReference>
<organism evidence="7 8">
    <name type="scientific">Candidatus Jacksonbacteria bacterium RIFCSPLOWO2_02_FULL_44_20</name>
    <dbReference type="NCBI Taxonomy" id="1798460"/>
    <lineage>
        <taxon>Bacteria</taxon>
        <taxon>Candidatus Jacksoniibacteriota</taxon>
    </lineage>
</organism>
<comment type="function">
    <text evidence="4">Forms an intersubunit bridge (bridge B4) with the 23S rRNA of the 50S subunit in the ribosome.</text>
</comment>
<dbReference type="EMBL" id="MHJU01000036">
    <property type="protein sequence ID" value="OGY72379.1"/>
    <property type="molecule type" value="Genomic_DNA"/>
</dbReference>
<evidence type="ECO:0000313" key="8">
    <source>
        <dbReference type="Proteomes" id="UP000178315"/>
    </source>
</evidence>
<evidence type="ECO:0000256" key="5">
    <source>
        <dbReference type="RuleBase" id="RU003919"/>
    </source>
</evidence>
<comment type="function">
    <text evidence="4 6">One of the primary rRNA binding proteins, it binds directly to 16S rRNA where it helps nucleate assembly of the platform of the 30S subunit by binding and bridging several RNA helices of the 16S rRNA.</text>
</comment>
<gene>
    <name evidence="4" type="primary">rpsO</name>
    <name evidence="7" type="ORF">A3H61_03610</name>
</gene>
<evidence type="ECO:0000256" key="6">
    <source>
        <dbReference type="RuleBase" id="RU004524"/>
    </source>
</evidence>
<keyword evidence="2 4" id="KW-0687">Ribonucleoprotein</keyword>
<dbReference type="GO" id="GO:0022627">
    <property type="term" value="C:cytosolic small ribosomal subunit"/>
    <property type="evidence" value="ECO:0007669"/>
    <property type="project" value="TreeGrafter"/>
</dbReference>
<comment type="similarity">
    <text evidence="4 5">Belongs to the universal ribosomal protein uS15 family.</text>
</comment>
<dbReference type="InterPro" id="IPR009068">
    <property type="entry name" value="uS15_NS1_RNA-bd_sf"/>
</dbReference>
<evidence type="ECO:0000256" key="4">
    <source>
        <dbReference type="HAMAP-Rule" id="MF_01343"/>
    </source>
</evidence>
<dbReference type="FunFam" id="1.10.287.10:FF:000002">
    <property type="entry name" value="30S ribosomal protein S15"/>
    <property type="match status" value="1"/>
</dbReference>
<dbReference type="SMART" id="SM01387">
    <property type="entry name" value="Ribosomal_S15"/>
    <property type="match status" value="1"/>
</dbReference>
<dbReference type="GO" id="GO:0019843">
    <property type="term" value="F:rRNA binding"/>
    <property type="evidence" value="ECO:0007669"/>
    <property type="project" value="UniProtKB-UniRule"/>
</dbReference>
<evidence type="ECO:0000313" key="7">
    <source>
        <dbReference type="EMBL" id="OGY72379.1"/>
    </source>
</evidence>
<dbReference type="Gene3D" id="1.10.287.10">
    <property type="entry name" value="S15/NS1, RNA-binding"/>
    <property type="match status" value="1"/>
</dbReference>
<dbReference type="PANTHER" id="PTHR23321:SF26">
    <property type="entry name" value="SMALL RIBOSOMAL SUBUNIT PROTEIN US15M"/>
    <property type="match status" value="1"/>
</dbReference>
<dbReference type="HAMAP" id="MF_01343_B">
    <property type="entry name" value="Ribosomal_uS15_B"/>
    <property type="match status" value="1"/>
</dbReference>
<comment type="subunit">
    <text evidence="3 4">Part of the 30S ribosomal subunit. Forms a bridge to the 50S subunit in the 70S ribosome, contacting the 23S rRNA.</text>
</comment>
<dbReference type="Pfam" id="PF00312">
    <property type="entry name" value="Ribosomal_S15"/>
    <property type="match status" value="1"/>
</dbReference>
<dbReference type="SUPFAM" id="SSF47060">
    <property type="entry name" value="S15/NS1 RNA-binding domain"/>
    <property type="match status" value="1"/>
</dbReference>
<dbReference type="InterPro" id="IPR000589">
    <property type="entry name" value="Ribosomal_uS15"/>
</dbReference>
<keyword evidence="1 4" id="KW-0689">Ribosomal protein</keyword>
<dbReference type="NCBIfam" id="TIGR00952">
    <property type="entry name" value="S15_bact"/>
    <property type="match status" value="1"/>
</dbReference>
<evidence type="ECO:0000256" key="3">
    <source>
        <dbReference type="ARBA" id="ARBA00064542"/>
    </source>
</evidence>
<evidence type="ECO:0000256" key="1">
    <source>
        <dbReference type="ARBA" id="ARBA00022980"/>
    </source>
</evidence>
<evidence type="ECO:0000256" key="2">
    <source>
        <dbReference type="ARBA" id="ARBA00023274"/>
    </source>
</evidence>
<keyword evidence="4 6" id="KW-0694">RNA-binding</keyword>
<reference evidence="7 8" key="1">
    <citation type="journal article" date="2016" name="Nat. Commun.">
        <title>Thousands of microbial genomes shed light on interconnected biogeochemical processes in an aquifer system.</title>
        <authorList>
            <person name="Anantharaman K."/>
            <person name="Brown C.T."/>
            <person name="Hug L.A."/>
            <person name="Sharon I."/>
            <person name="Castelle C.J."/>
            <person name="Probst A.J."/>
            <person name="Thomas B.C."/>
            <person name="Singh A."/>
            <person name="Wilkins M.J."/>
            <person name="Karaoz U."/>
            <person name="Brodie E.L."/>
            <person name="Williams K.H."/>
            <person name="Hubbard S.S."/>
            <person name="Banfield J.F."/>
        </authorList>
    </citation>
    <scope>NUCLEOTIDE SEQUENCE [LARGE SCALE GENOMIC DNA]</scope>
</reference>
<dbReference type="PANTHER" id="PTHR23321">
    <property type="entry name" value="RIBOSOMAL PROTEIN S15, BACTERIAL AND ORGANELLAR"/>
    <property type="match status" value="1"/>
</dbReference>
<dbReference type="GO" id="GO:0003735">
    <property type="term" value="F:structural constituent of ribosome"/>
    <property type="evidence" value="ECO:0007669"/>
    <property type="project" value="InterPro"/>
</dbReference>
<dbReference type="InterPro" id="IPR005290">
    <property type="entry name" value="Ribosomal_uS15_bac-type"/>
</dbReference>
<accession>A0A1G2A6S8</accession>
<dbReference type="Gene3D" id="6.10.250.3130">
    <property type="match status" value="1"/>
</dbReference>
<sequence length="122" mass="14339">MLPKKIKDNVISQFKMHQNDTGSASVQIALLTKEIELLTEHLRSHKKDFSSRRGLIKKVSQRRRLLKFLEKDDFKQFEEIIKTLKLRRPAKITAIDEDIAREEKLLAEEQAKEVLVEVKKDE</sequence>
<proteinExistence type="inferred from homology"/>
<protein>
    <recommendedName>
        <fullName evidence="4">Small ribosomal subunit protein uS15</fullName>
    </recommendedName>
</protein>
<dbReference type="CDD" id="cd00353">
    <property type="entry name" value="Ribosomal_S15p_S13e"/>
    <property type="match status" value="1"/>
</dbReference>
<dbReference type="GO" id="GO:0006412">
    <property type="term" value="P:translation"/>
    <property type="evidence" value="ECO:0007669"/>
    <property type="project" value="UniProtKB-UniRule"/>
</dbReference>